<organism evidence="1">
    <name type="scientific">marine sediment metagenome</name>
    <dbReference type="NCBI Taxonomy" id="412755"/>
    <lineage>
        <taxon>unclassified sequences</taxon>
        <taxon>metagenomes</taxon>
        <taxon>ecological metagenomes</taxon>
    </lineage>
</organism>
<comment type="caution">
    <text evidence="1">The sequence shown here is derived from an EMBL/GenBank/DDBJ whole genome shotgun (WGS) entry which is preliminary data.</text>
</comment>
<dbReference type="AlphaFoldDB" id="A0A0F9J4R9"/>
<gene>
    <name evidence="1" type="ORF">LCGC14_1867290</name>
</gene>
<reference evidence="1" key="1">
    <citation type="journal article" date="2015" name="Nature">
        <title>Complex archaea that bridge the gap between prokaryotes and eukaryotes.</title>
        <authorList>
            <person name="Spang A."/>
            <person name="Saw J.H."/>
            <person name="Jorgensen S.L."/>
            <person name="Zaremba-Niedzwiedzka K."/>
            <person name="Martijn J."/>
            <person name="Lind A.E."/>
            <person name="van Eijk R."/>
            <person name="Schleper C."/>
            <person name="Guy L."/>
            <person name="Ettema T.J."/>
        </authorList>
    </citation>
    <scope>NUCLEOTIDE SEQUENCE</scope>
</reference>
<protein>
    <submittedName>
        <fullName evidence="1">Uncharacterized protein</fullName>
    </submittedName>
</protein>
<name>A0A0F9J4R9_9ZZZZ</name>
<sequence length="81" mass="9916">MYYSKNKLNNVEEMYEYMVRQIPDRIEHLKEFYLYMLDKKYEFWHVVDVVKVKDAYLVHVVLEENGRLARRGKVFLLAPTV</sequence>
<accession>A0A0F9J4R9</accession>
<evidence type="ECO:0000313" key="1">
    <source>
        <dbReference type="EMBL" id="KKL94177.1"/>
    </source>
</evidence>
<proteinExistence type="predicted"/>
<dbReference type="EMBL" id="LAZR01018993">
    <property type="protein sequence ID" value="KKL94177.1"/>
    <property type="molecule type" value="Genomic_DNA"/>
</dbReference>